<accession>A0A3M2LQP2</accession>
<gene>
    <name evidence="1" type="ORF">EBN88_14795</name>
</gene>
<dbReference type="SUPFAM" id="SSF53850">
    <property type="entry name" value="Periplasmic binding protein-like II"/>
    <property type="match status" value="1"/>
</dbReference>
<dbReference type="Pfam" id="PF01547">
    <property type="entry name" value="SBP_bac_1"/>
    <property type="match status" value="1"/>
</dbReference>
<dbReference type="Proteomes" id="UP000278673">
    <property type="component" value="Unassembled WGS sequence"/>
</dbReference>
<dbReference type="InterPro" id="IPR006059">
    <property type="entry name" value="SBP"/>
</dbReference>
<dbReference type="InterPro" id="IPR050490">
    <property type="entry name" value="Bact_solute-bd_prot1"/>
</dbReference>
<organism evidence="1 2">
    <name type="scientific">Streptomyces triticirhizae</name>
    <dbReference type="NCBI Taxonomy" id="2483353"/>
    <lineage>
        <taxon>Bacteria</taxon>
        <taxon>Bacillati</taxon>
        <taxon>Actinomycetota</taxon>
        <taxon>Actinomycetes</taxon>
        <taxon>Kitasatosporales</taxon>
        <taxon>Streptomycetaceae</taxon>
        <taxon>Streptomyces</taxon>
    </lineage>
</organism>
<dbReference type="PANTHER" id="PTHR43649:SF11">
    <property type="entry name" value="ABC TRANSPORTER SUBSTRATE-BINDING PROTEIN YESO-RELATED"/>
    <property type="match status" value="1"/>
</dbReference>
<proteinExistence type="predicted"/>
<reference evidence="1 2" key="1">
    <citation type="submission" date="2018-10" db="EMBL/GenBank/DDBJ databases">
        <title>Isolation, diversity and antifungal activity of actinobacteria from wheat.</title>
        <authorList>
            <person name="Han C."/>
        </authorList>
    </citation>
    <scope>NUCLEOTIDE SEQUENCE [LARGE SCALE GENOMIC DNA]</scope>
    <source>
        <strain evidence="1 2">NEAU-YY642</strain>
    </source>
</reference>
<evidence type="ECO:0000313" key="1">
    <source>
        <dbReference type="EMBL" id="RMI39406.1"/>
    </source>
</evidence>
<dbReference type="RefSeq" id="WP_122184343.1">
    <property type="nucleotide sequence ID" value="NZ_RFFJ01000073.1"/>
</dbReference>
<dbReference type="PANTHER" id="PTHR43649">
    <property type="entry name" value="ARABINOSE-BINDING PROTEIN-RELATED"/>
    <property type="match status" value="1"/>
</dbReference>
<keyword evidence="2" id="KW-1185">Reference proteome</keyword>
<evidence type="ECO:0000313" key="2">
    <source>
        <dbReference type="Proteomes" id="UP000278673"/>
    </source>
</evidence>
<dbReference type="AlphaFoldDB" id="A0A3M2LQP2"/>
<protein>
    <submittedName>
        <fullName evidence="1">Extracellular solute-binding protein</fullName>
    </submittedName>
</protein>
<name>A0A3M2LQP2_9ACTN</name>
<sequence>MTGHHRGRRVRAGLAAATAGVILTSCGIGEGFEGEPELSDGDVTISFNWWGADARTQMTLEAIELFEEEYPNIDVEPQYADWTGYWDRLATMTAAGEMPDVSQFDQLYLAAYAERGALLDLGRVSEFLDTSALGDELLDSGRVRGDLYAVPTGGTANGILINTSLFAEYGVELPDVETWTWDDLTRVAVELTEASDGEVHGISPFGSDSFSLTVWARQHGGQLFNDEGELVLDPEILASYWEQELAFIDSGASPSVAQLSETQGLPLDQGDLVTGKTAMGFIPAGQFNAYQAAAPDFDLRLADWPTNPDTEEGYQYLKPSMYWATSSTTQHPAESALLIDFLVNDPRVGEIFGLDRGEPGNPEFREIIEPTLDESSRRALAFTNQITQEVGPTPPITPAGASDIETLLTRYNQRVQFGDASPREAAEDLINELNDSIRAAS</sequence>
<comment type="caution">
    <text evidence="1">The sequence shown here is derived from an EMBL/GenBank/DDBJ whole genome shotgun (WGS) entry which is preliminary data.</text>
</comment>
<dbReference type="EMBL" id="RFFJ01000073">
    <property type="protein sequence ID" value="RMI39406.1"/>
    <property type="molecule type" value="Genomic_DNA"/>
</dbReference>
<dbReference type="Gene3D" id="3.40.190.10">
    <property type="entry name" value="Periplasmic binding protein-like II"/>
    <property type="match status" value="2"/>
</dbReference>
<dbReference type="PROSITE" id="PS51257">
    <property type="entry name" value="PROKAR_LIPOPROTEIN"/>
    <property type="match status" value="1"/>
</dbReference>